<dbReference type="Proteomes" id="UP001530400">
    <property type="component" value="Unassembled WGS sequence"/>
</dbReference>
<evidence type="ECO:0000313" key="4">
    <source>
        <dbReference type="Proteomes" id="UP001530400"/>
    </source>
</evidence>
<evidence type="ECO:0000256" key="1">
    <source>
        <dbReference type="SAM" id="MobiDB-lite"/>
    </source>
</evidence>
<feature type="compositionally biased region" description="Basic and acidic residues" evidence="1">
    <location>
        <begin position="150"/>
        <end position="161"/>
    </location>
</feature>
<name>A0ABD3PZ48_9STRA</name>
<dbReference type="InterPro" id="IPR027417">
    <property type="entry name" value="P-loop_NTPase"/>
</dbReference>
<dbReference type="InterPro" id="IPR053159">
    <property type="entry name" value="Hybrid_Histidine_Kinase"/>
</dbReference>
<dbReference type="PANTHER" id="PTHR43642">
    <property type="entry name" value="HYBRID SIGNAL TRANSDUCTION HISTIDINE KINASE G"/>
    <property type="match status" value="1"/>
</dbReference>
<feature type="region of interest" description="Disordered" evidence="1">
    <location>
        <begin position="150"/>
        <end position="193"/>
    </location>
</feature>
<dbReference type="Pfam" id="PF13191">
    <property type="entry name" value="AAA_16"/>
    <property type="match status" value="1"/>
</dbReference>
<sequence length="1288" mass="142736">MSFQKMNGGSLHQTSDVNSVNGRDSCSDIEIIGGMMINGFNYFHGTTNSNNPGGSQGQAGNTPTALPLQDWIKHASISIDNINGKSAVTSPAYLQAALKIAKCLTRQIIQAEKLQRKYGLSQKLDLLPISSGEDWANHVVIHFNRESPSHVDRVKETDELKPASVTTHDLGAENESSGKKQSSVKPFGLDDKSEDLLGENAEEREVQFQFSSFLDDFNADELDAAIKARESQSVDRVKQKINTDNTVDSSTGTSPLNPCFDITSAEIRCPESDSIVSNSDAATESAQRIYYLGLVLYELFSGGHKPPVSLYALALFNGAFVSLSTLTLVDKKKDDTGIGSSYERIKRRHSSIGSTEEAGLCQISCEYLKLIGVKASPCHLILDMLNCIYGDCGGKYHYSDLTDVACELQLMIDRPRILQGLDVDKVSSMGVQLDQIVISREKELETIRSCYKRCINGSYELGLVSGVSGTGKSWLAMNVGHSVITDGGFFLMAKFDQMKQSRPFSVLAEAFEQYCDILICQQDCDWAKLVVTELYVAIGPDICDLAKVIPKLGELMNIGTEFDESIANQNCGNAMQRFHYLLCQFVEVIATHSPTSLVFCVDDLQWADDASLAVLGRIMKQKQNRCFFLGCYRGDEMKEDHSFWKMLASVNAVGVNTTHVKLSCMCHEEVNEVISDLLCLSPRLVRPLSQILYMKTNGNVLFFVQLLLSLYHDGLLHLDFKKQRWTWDEEKILSMKLPDNIAIWFTLSIGKLPVEVQLALHVVSMFGASIQLGIVKALESQLGLKLVEPLKIAAKNGFVTELNDSHRFTHDRIQEASYNLIRERDRRCNHLTYGKFLVELAQETNDGDLLFIAVSQINHGGPDVVSEPADYVAIARHNLAAGKRAMSTADFSTAYSFFENGISFLPINHWQDHYDLSLEMFNLCAKCALASGHLRAIHSLSFHVLENTKNNFHDTLDVQFTNLSLLALTSKMGEALQLGLTVISKLGEGIPIDPSNELIQQQATKIQNMISGVSEEQLLNYKVMDNSSKSDAMMFLARLQVIAWMISSPVHPLIILKMMEITITWGLSSQASMAFACFGNYLAKLDDLTTGCRFASLAKSLLKKREESATVSGMRAEESVGDVFAITTEVLLYCEPAKAANEMRVTGEASSFKAGDVNWICLNRQRYYADSLWVGTSISTMDELQLMQAEERYSFGDTEGAKSTYKSAISSAHTSKYINEEALSYELAARFYLDIGDLPTSLEHFIQAHEKYEVWGAVGKANQLFGYINSRFAQNCTVAGQSSQESLS</sequence>
<feature type="region of interest" description="Disordered" evidence="1">
    <location>
        <begin position="1"/>
        <end position="20"/>
    </location>
</feature>
<accession>A0ABD3PZ48</accession>
<dbReference type="InterPro" id="IPR041664">
    <property type="entry name" value="AAA_16"/>
</dbReference>
<dbReference type="PANTHER" id="PTHR43642:SF1">
    <property type="entry name" value="HYBRID SIGNAL TRANSDUCTION HISTIDINE KINASE G"/>
    <property type="match status" value="1"/>
</dbReference>
<proteinExistence type="predicted"/>
<evidence type="ECO:0000313" key="3">
    <source>
        <dbReference type="EMBL" id="KAL3792616.1"/>
    </source>
</evidence>
<dbReference type="EMBL" id="JALLPJ020000424">
    <property type="protein sequence ID" value="KAL3792616.1"/>
    <property type="molecule type" value="Genomic_DNA"/>
</dbReference>
<keyword evidence="4" id="KW-1185">Reference proteome</keyword>
<evidence type="ECO:0000259" key="2">
    <source>
        <dbReference type="Pfam" id="PF13191"/>
    </source>
</evidence>
<feature type="domain" description="Orc1-like AAA ATPase" evidence="2">
    <location>
        <begin position="438"/>
        <end position="623"/>
    </location>
</feature>
<reference evidence="3 4" key="1">
    <citation type="submission" date="2024-10" db="EMBL/GenBank/DDBJ databases">
        <title>Updated reference genomes for cyclostephanoid diatoms.</title>
        <authorList>
            <person name="Roberts W.R."/>
            <person name="Alverson A.J."/>
        </authorList>
    </citation>
    <scope>NUCLEOTIDE SEQUENCE [LARGE SCALE GENOMIC DNA]</scope>
    <source>
        <strain evidence="3 4">AJA010-31</strain>
    </source>
</reference>
<protein>
    <recommendedName>
        <fullName evidence="2">Orc1-like AAA ATPase domain-containing protein</fullName>
    </recommendedName>
</protein>
<dbReference type="Gene3D" id="3.40.50.300">
    <property type="entry name" value="P-loop containing nucleotide triphosphate hydrolases"/>
    <property type="match status" value="1"/>
</dbReference>
<gene>
    <name evidence="3" type="ORF">ACHAWO_008777</name>
</gene>
<dbReference type="SUPFAM" id="SSF52540">
    <property type="entry name" value="P-loop containing nucleoside triphosphate hydrolases"/>
    <property type="match status" value="1"/>
</dbReference>
<organism evidence="3 4">
    <name type="scientific">Cyclotella atomus</name>
    <dbReference type="NCBI Taxonomy" id="382360"/>
    <lineage>
        <taxon>Eukaryota</taxon>
        <taxon>Sar</taxon>
        <taxon>Stramenopiles</taxon>
        <taxon>Ochrophyta</taxon>
        <taxon>Bacillariophyta</taxon>
        <taxon>Coscinodiscophyceae</taxon>
        <taxon>Thalassiosirophycidae</taxon>
        <taxon>Stephanodiscales</taxon>
        <taxon>Stephanodiscaceae</taxon>
        <taxon>Cyclotella</taxon>
    </lineage>
</organism>
<comment type="caution">
    <text evidence="3">The sequence shown here is derived from an EMBL/GenBank/DDBJ whole genome shotgun (WGS) entry which is preliminary data.</text>
</comment>